<dbReference type="PROSITE" id="PS01044">
    <property type="entry name" value="SQUALEN_PHYTOEN_SYN_1"/>
    <property type="match status" value="1"/>
</dbReference>
<dbReference type="Gene3D" id="1.10.600.10">
    <property type="entry name" value="Farnesyl Diphosphate Synthase"/>
    <property type="match status" value="1"/>
</dbReference>
<comment type="caution">
    <text evidence="2">The sequence shown here is derived from an EMBL/GenBank/DDBJ whole genome shotgun (WGS) entry which is preliminary data.</text>
</comment>
<evidence type="ECO:0000313" key="2">
    <source>
        <dbReference type="EMBL" id="MBS3062019.1"/>
    </source>
</evidence>
<dbReference type="PANTHER" id="PTHR11626">
    <property type="entry name" value="FARNESYL-DIPHOSPHATE FARNESYLTRANSFERASE"/>
    <property type="match status" value="1"/>
</dbReference>
<accession>A0A8T4L8Z2</accession>
<dbReference type="InterPro" id="IPR033904">
    <property type="entry name" value="Trans_IPPS_HH"/>
</dbReference>
<evidence type="ECO:0000313" key="3">
    <source>
        <dbReference type="Proteomes" id="UP000675968"/>
    </source>
</evidence>
<evidence type="ECO:0000256" key="1">
    <source>
        <dbReference type="ARBA" id="ARBA00022679"/>
    </source>
</evidence>
<dbReference type="InterPro" id="IPR019845">
    <property type="entry name" value="Squalene/phytoene_synthase_CS"/>
</dbReference>
<dbReference type="SFLD" id="SFLDS00005">
    <property type="entry name" value="Isoprenoid_Synthase_Type_I"/>
    <property type="match status" value="1"/>
</dbReference>
<dbReference type="GO" id="GO:0051996">
    <property type="term" value="F:squalene synthase [NAD(P)H] activity"/>
    <property type="evidence" value="ECO:0007669"/>
    <property type="project" value="InterPro"/>
</dbReference>
<proteinExistence type="predicted"/>
<reference evidence="2" key="1">
    <citation type="submission" date="2021-03" db="EMBL/GenBank/DDBJ databases">
        <authorList>
            <person name="Jaffe A."/>
        </authorList>
    </citation>
    <scope>NUCLEOTIDE SEQUENCE</scope>
    <source>
        <strain evidence="2">RIFCSPLOWO2_01_FULL_AR10_48_17</strain>
    </source>
</reference>
<organism evidence="2 3">
    <name type="scientific">Candidatus Iainarchaeum sp</name>
    <dbReference type="NCBI Taxonomy" id="3101447"/>
    <lineage>
        <taxon>Archaea</taxon>
        <taxon>Candidatus Iainarchaeota</taxon>
        <taxon>Candidatus Iainarchaeia</taxon>
        <taxon>Candidatus Iainarchaeales</taxon>
        <taxon>Candidatus Iainarchaeaceae</taxon>
        <taxon>Candidatus Iainarchaeum</taxon>
    </lineage>
</organism>
<sequence>MDSDYSTRLLELVSRSFALCIPRLPAKVRLEVGNYYLLCRYLDSIEDSRLDRKHREKAFKRFLELLRSRDPARLEKLNADVLPFVISENDRTMIAGFRPVLEEFASFDLKSQRIAMRWIRVMASGMNEFSRREIRTFADLDKYCYYVAGTVGHYLTDIFAFKFGLERMREELKERCLDFGLLLQKVNIIRDFSRDFKEGRVFWPRELFEAKGMTVAQVFAEENSQKSQAILEEMVRDAKKHVEKSREYIRKIPSDLRGVREFCAIPLLMAIPTLEKCEKNPLVFDSSTKVKLSRVETVQIISRIGALASKQDWPK</sequence>
<dbReference type="InterPro" id="IPR044844">
    <property type="entry name" value="Trans_IPPS_euk-type"/>
</dbReference>
<name>A0A8T4L8Z2_9ARCH</name>
<dbReference type="AlphaFoldDB" id="A0A8T4L8Z2"/>
<dbReference type="Proteomes" id="UP000675968">
    <property type="component" value="Unassembled WGS sequence"/>
</dbReference>
<dbReference type="InterPro" id="IPR008949">
    <property type="entry name" value="Isoprenoid_synthase_dom_sf"/>
</dbReference>
<dbReference type="InterPro" id="IPR002060">
    <property type="entry name" value="Squ/phyt_synthse"/>
</dbReference>
<dbReference type="GO" id="GO:0045338">
    <property type="term" value="P:farnesyl diphosphate metabolic process"/>
    <property type="evidence" value="ECO:0007669"/>
    <property type="project" value="InterPro"/>
</dbReference>
<dbReference type="Pfam" id="PF00494">
    <property type="entry name" value="SQS_PSY"/>
    <property type="match status" value="1"/>
</dbReference>
<dbReference type="SFLD" id="SFLDG01018">
    <property type="entry name" value="Squalene/Phytoene_Synthase_Lik"/>
    <property type="match status" value="1"/>
</dbReference>
<gene>
    <name evidence="2" type="ORF">J4215_05550</name>
</gene>
<dbReference type="SUPFAM" id="SSF48576">
    <property type="entry name" value="Terpenoid synthases"/>
    <property type="match status" value="1"/>
</dbReference>
<protein>
    <submittedName>
        <fullName evidence="2">Squalene/phytoene synthase family protein</fullName>
    </submittedName>
</protein>
<reference evidence="2" key="2">
    <citation type="submission" date="2021-05" db="EMBL/GenBank/DDBJ databases">
        <title>Protein family content uncovers lineage relationships and bacterial pathway maintenance mechanisms in DPANN archaea.</title>
        <authorList>
            <person name="Castelle C.J."/>
            <person name="Meheust R."/>
            <person name="Jaffe A.L."/>
            <person name="Seitz K."/>
            <person name="Gong X."/>
            <person name="Baker B.J."/>
            <person name="Banfield J.F."/>
        </authorList>
    </citation>
    <scope>NUCLEOTIDE SEQUENCE</scope>
    <source>
        <strain evidence="2">RIFCSPLOWO2_01_FULL_AR10_48_17</strain>
    </source>
</reference>
<keyword evidence="1" id="KW-0808">Transferase</keyword>
<dbReference type="PANTHER" id="PTHR11626:SF2">
    <property type="entry name" value="SQUALENE SYNTHASE"/>
    <property type="match status" value="1"/>
</dbReference>
<dbReference type="EMBL" id="JAGVWC010000012">
    <property type="protein sequence ID" value="MBS3062019.1"/>
    <property type="molecule type" value="Genomic_DNA"/>
</dbReference>
<dbReference type="CDD" id="cd00683">
    <property type="entry name" value="Trans_IPPS_HH"/>
    <property type="match status" value="1"/>
</dbReference>